<feature type="region of interest" description="Disordered" evidence="1">
    <location>
        <begin position="82"/>
        <end position="129"/>
    </location>
</feature>
<gene>
    <name evidence="2" type="ORF">NDU88_007210</name>
</gene>
<keyword evidence="3" id="KW-1185">Reference proteome</keyword>
<evidence type="ECO:0000313" key="3">
    <source>
        <dbReference type="Proteomes" id="UP001066276"/>
    </source>
</evidence>
<feature type="region of interest" description="Disordered" evidence="1">
    <location>
        <begin position="1"/>
        <end position="51"/>
    </location>
</feature>
<organism evidence="2 3">
    <name type="scientific">Pleurodeles waltl</name>
    <name type="common">Iberian ribbed newt</name>
    <dbReference type="NCBI Taxonomy" id="8319"/>
    <lineage>
        <taxon>Eukaryota</taxon>
        <taxon>Metazoa</taxon>
        <taxon>Chordata</taxon>
        <taxon>Craniata</taxon>
        <taxon>Vertebrata</taxon>
        <taxon>Euteleostomi</taxon>
        <taxon>Amphibia</taxon>
        <taxon>Batrachia</taxon>
        <taxon>Caudata</taxon>
        <taxon>Salamandroidea</taxon>
        <taxon>Salamandridae</taxon>
        <taxon>Pleurodelinae</taxon>
        <taxon>Pleurodeles</taxon>
    </lineage>
</organism>
<evidence type="ECO:0000313" key="2">
    <source>
        <dbReference type="EMBL" id="KAJ1119024.1"/>
    </source>
</evidence>
<protein>
    <submittedName>
        <fullName evidence="2">Uncharacterized protein</fullName>
    </submittedName>
</protein>
<evidence type="ECO:0000256" key="1">
    <source>
        <dbReference type="SAM" id="MobiDB-lite"/>
    </source>
</evidence>
<sequence>MEGALPPETPLKEGYCSLGHARPSAGAPRRNPLEGTRLEGAPRPVSGVLGQGLAAPERSALRGRGLLLNWRPVQAALGREPLERGSLPAGDALRTSAGARVTGRRGRQAWLVPLESPPSNQEEKSSGGG</sequence>
<accession>A0AAV7NU71</accession>
<dbReference type="EMBL" id="JANPWB010000012">
    <property type="protein sequence ID" value="KAJ1119024.1"/>
    <property type="molecule type" value="Genomic_DNA"/>
</dbReference>
<comment type="caution">
    <text evidence="2">The sequence shown here is derived from an EMBL/GenBank/DDBJ whole genome shotgun (WGS) entry which is preliminary data.</text>
</comment>
<reference evidence="2" key="1">
    <citation type="journal article" date="2022" name="bioRxiv">
        <title>Sequencing and chromosome-scale assembly of the giantPleurodeles waltlgenome.</title>
        <authorList>
            <person name="Brown T."/>
            <person name="Elewa A."/>
            <person name="Iarovenko S."/>
            <person name="Subramanian E."/>
            <person name="Araus A.J."/>
            <person name="Petzold A."/>
            <person name="Susuki M."/>
            <person name="Suzuki K.-i.T."/>
            <person name="Hayashi T."/>
            <person name="Toyoda A."/>
            <person name="Oliveira C."/>
            <person name="Osipova E."/>
            <person name="Leigh N.D."/>
            <person name="Simon A."/>
            <person name="Yun M.H."/>
        </authorList>
    </citation>
    <scope>NUCLEOTIDE SEQUENCE</scope>
    <source>
        <strain evidence="2">20211129_DDA</strain>
        <tissue evidence="2">Liver</tissue>
    </source>
</reference>
<name>A0AAV7NU71_PLEWA</name>
<proteinExistence type="predicted"/>
<dbReference type="AlphaFoldDB" id="A0AAV7NU71"/>
<dbReference type="Proteomes" id="UP001066276">
    <property type="component" value="Chromosome 8"/>
</dbReference>